<comment type="caution">
    <text evidence="1">The sequence shown here is derived from an EMBL/GenBank/DDBJ whole genome shotgun (WGS) entry which is preliminary data.</text>
</comment>
<accession>A0A4R3NJD4</accession>
<organism evidence="1 2">
    <name type="scientific">Providencia alcalifaciens</name>
    <dbReference type="NCBI Taxonomy" id="126385"/>
    <lineage>
        <taxon>Bacteria</taxon>
        <taxon>Pseudomonadati</taxon>
        <taxon>Pseudomonadota</taxon>
        <taxon>Gammaproteobacteria</taxon>
        <taxon>Enterobacterales</taxon>
        <taxon>Morganellaceae</taxon>
        <taxon>Providencia</taxon>
    </lineage>
</organism>
<evidence type="ECO:0000313" key="1">
    <source>
        <dbReference type="EMBL" id="TCT28913.1"/>
    </source>
</evidence>
<protein>
    <submittedName>
        <fullName evidence="1">Uncharacterized protein</fullName>
    </submittedName>
</protein>
<proteinExistence type="predicted"/>
<reference evidence="1 2" key="1">
    <citation type="submission" date="2019-03" db="EMBL/GenBank/DDBJ databases">
        <title>Genomic analyses of the natural microbiome of Caenorhabditis elegans.</title>
        <authorList>
            <person name="Samuel B."/>
        </authorList>
    </citation>
    <scope>NUCLEOTIDE SEQUENCE [LARGE SCALE GENOMIC DNA]</scope>
    <source>
        <strain evidence="1 2">JUb102</strain>
    </source>
</reference>
<gene>
    <name evidence="1" type="ORF">EC835_11444</name>
</gene>
<sequence length="83" mass="10173">MNYQVLFSETNKKSTTEDAYEVYHFDSINEFFTSLKKTRFTEKMNTRYRYILTDGTTHFDLTYRELISESHIKPFKKRLHQYV</sequence>
<evidence type="ECO:0000313" key="2">
    <source>
        <dbReference type="Proteomes" id="UP000295055"/>
    </source>
</evidence>
<name>A0A4R3NJD4_9GAMM</name>
<dbReference type="RefSeq" id="WP_132497263.1">
    <property type="nucleotide sequence ID" value="NZ_SMAS01000014.1"/>
</dbReference>
<dbReference type="EMBL" id="SMAS01000014">
    <property type="protein sequence ID" value="TCT28913.1"/>
    <property type="molecule type" value="Genomic_DNA"/>
</dbReference>
<dbReference type="AlphaFoldDB" id="A0A4R3NJD4"/>
<dbReference type="OrthoDB" id="6466957at2"/>
<dbReference type="Proteomes" id="UP000295055">
    <property type="component" value="Unassembled WGS sequence"/>
</dbReference>